<proteinExistence type="predicted"/>
<dbReference type="SUPFAM" id="SSF51905">
    <property type="entry name" value="FAD/NAD(P)-binding domain"/>
    <property type="match status" value="1"/>
</dbReference>
<dbReference type="PANTHER" id="PTHR40254:SF1">
    <property type="entry name" value="BLR0577 PROTEIN"/>
    <property type="match status" value="1"/>
</dbReference>
<dbReference type="AlphaFoldDB" id="A0A327R4Y6"/>
<dbReference type="RefSeq" id="WP_111660850.1">
    <property type="nucleotide sequence ID" value="NZ_QLLO01000011.1"/>
</dbReference>
<sequence>MKNNTFTIAVIGCGPRGLSALENLFISLQNTSTNCKINVIIFEKTKHLGSGPIYRNNQPDSNWLNISERALTIEARPKIKINNSTVAAFPSYHQWTKKPKQEILNNRHEVFPKRSFFGDYLRERYQSIAKVLEQENLLKIINQKVIEVRHITDGLEILTINQSTYKAHEVVLTIGHQDTVLSDQLKAWKLHTSINPNCFAFEETYPIKNVLAIDYKHKPHHVGIRGFGLAMMDVTRALVNANGGVFKIINEMTHQMSYTSGPSKLKLIPFSLDGLPMACKPLNSEVDSLFMPSKADLQHLETVLSRVSKDKSYDNGNQFVLDAISNIASKQFIKLNNKAYPHSYSENQLQAIILKYLSEDAFKHNLIVPTTQPAQDIIQSYVHMASATKPISLDYCLGQVWRHCEPILYKTMSHCNLKDEVINEVIAIDERMKRYAFGPPIESLQQLLALAKEGTLDLSFVNDPKIKLVKDGWLLEKNKSTIICDIMVNSVLDSPDIKKVNTPIISNLLKNEIIQPVYGNLGIETLPNGLVVSKNKTQNNNIALLGRLAKGSVVGVDAILECFGPRIKDWSDGVCNRIKQN</sequence>
<reference evidence="2 3" key="1">
    <citation type="submission" date="2018-06" db="EMBL/GenBank/DDBJ databases">
        <title>Genomic Encyclopedia of Archaeal and Bacterial Type Strains, Phase II (KMG-II): from individual species to whole genera.</title>
        <authorList>
            <person name="Goeker M."/>
        </authorList>
    </citation>
    <scope>NUCLEOTIDE SEQUENCE [LARGE SCALE GENOMIC DNA]</scope>
    <source>
        <strain evidence="2 3">DSM 24464</strain>
    </source>
</reference>
<dbReference type="InterPro" id="IPR036188">
    <property type="entry name" value="FAD/NAD-bd_sf"/>
</dbReference>
<gene>
    <name evidence="2" type="ORF">LY08_02588</name>
</gene>
<keyword evidence="3" id="KW-1185">Reference proteome</keyword>
<accession>A0A327R4Y6</accession>
<dbReference type="PANTHER" id="PTHR40254">
    <property type="entry name" value="BLR0577 PROTEIN"/>
    <property type="match status" value="1"/>
</dbReference>
<organism evidence="2 3">
    <name type="scientific">Olleya aquimaris</name>
    <dbReference type="NCBI Taxonomy" id="639310"/>
    <lineage>
        <taxon>Bacteria</taxon>
        <taxon>Pseudomonadati</taxon>
        <taxon>Bacteroidota</taxon>
        <taxon>Flavobacteriia</taxon>
        <taxon>Flavobacteriales</taxon>
        <taxon>Flavobacteriaceae</taxon>
    </lineage>
</organism>
<dbReference type="EMBL" id="QLLO01000011">
    <property type="protein sequence ID" value="RAJ11879.1"/>
    <property type="molecule type" value="Genomic_DNA"/>
</dbReference>
<dbReference type="Proteomes" id="UP000248703">
    <property type="component" value="Unassembled WGS sequence"/>
</dbReference>
<evidence type="ECO:0000259" key="1">
    <source>
        <dbReference type="Pfam" id="PF13454"/>
    </source>
</evidence>
<dbReference type="InterPro" id="IPR038732">
    <property type="entry name" value="HpyO/CreE_NAD-binding"/>
</dbReference>
<evidence type="ECO:0000313" key="2">
    <source>
        <dbReference type="EMBL" id="RAJ11879.1"/>
    </source>
</evidence>
<protein>
    <submittedName>
        <fullName evidence="2">FAD-NAD(P)-binding protein</fullName>
    </submittedName>
</protein>
<dbReference type="InterPro" id="IPR052189">
    <property type="entry name" value="L-asp_N-monooxygenase_NS-form"/>
</dbReference>
<evidence type="ECO:0000313" key="3">
    <source>
        <dbReference type="Proteomes" id="UP000248703"/>
    </source>
</evidence>
<dbReference type="Pfam" id="PF13454">
    <property type="entry name" value="NAD_binding_9"/>
    <property type="match status" value="1"/>
</dbReference>
<feature type="domain" description="FAD-dependent urate hydroxylase HpyO/Asp monooxygenase CreE-like FAD/NAD(P)-binding" evidence="1">
    <location>
        <begin position="9"/>
        <end position="177"/>
    </location>
</feature>
<name>A0A327R4Y6_9FLAO</name>
<comment type="caution">
    <text evidence="2">The sequence shown here is derived from an EMBL/GenBank/DDBJ whole genome shotgun (WGS) entry which is preliminary data.</text>
</comment>
<dbReference type="OrthoDB" id="6309046at2"/>